<comment type="caution">
    <text evidence="1">The sequence shown here is derived from an EMBL/GenBank/DDBJ whole genome shotgun (WGS) entry which is preliminary data.</text>
</comment>
<evidence type="ECO:0000313" key="1">
    <source>
        <dbReference type="EMBL" id="KAJ3521766.1"/>
    </source>
</evidence>
<dbReference type="Proteomes" id="UP001148629">
    <property type="component" value="Unassembled WGS sequence"/>
</dbReference>
<organism evidence="1 2">
    <name type="scientific">Fusarium decemcellulare</name>
    <dbReference type="NCBI Taxonomy" id="57161"/>
    <lineage>
        <taxon>Eukaryota</taxon>
        <taxon>Fungi</taxon>
        <taxon>Dikarya</taxon>
        <taxon>Ascomycota</taxon>
        <taxon>Pezizomycotina</taxon>
        <taxon>Sordariomycetes</taxon>
        <taxon>Hypocreomycetidae</taxon>
        <taxon>Hypocreales</taxon>
        <taxon>Nectriaceae</taxon>
        <taxon>Fusarium</taxon>
        <taxon>Fusarium decemcellulare species complex</taxon>
    </lineage>
</organism>
<keyword evidence="2" id="KW-1185">Reference proteome</keyword>
<name>A0ACC1RQ97_9HYPO</name>
<dbReference type="EMBL" id="JANRMS010002599">
    <property type="protein sequence ID" value="KAJ3521766.1"/>
    <property type="molecule type" value="Genomic_DNA"/>
</dbReference>
<reference evidence="1" key="1">
    <citation type="submission" date="2022-08" db="EMBL/GenBank/DDBJ databases">
        <title>Genome Sequence of Fusarium decemcellulare.</title>
        <authorList>
            <person name="Buettner E."/>
        </authorList>
    </citation>
    <scope>NUCLEOTIDE SEQUENCE</scope>
    <source>
        <strain evidence="1">Babe19</strain>
    </source>
</reference>
<evidence type="ECO:0000313" key="2">
    <source>
        <dbReference type="Proteomes" id="UP001148629"/>
    </source>
</evidence>
<proteinExistence type="predicted"/>
<accession>A0ACC1RQ97</accession>
<protein>
    <submittedName>
        <fullName evidence="1">Uncharacterized protein</fullName>
    </submittedName>
</protein>
<sequence length="180" mass="19547">MEPRAAEMSPAAARSSVRKPHTDRDVQGGPEFSHPSGNCEAWASESETRSHLQTPFADPTVSHLSAVQLSAMRCLDSSRPNPYDPGAVPVKRAATQLALTTFPSHLTRLTLVPRFPMILPSVSRSKQTSKQLTAHHLGLHLGDIGSSSSHDECVERLLIQKPLPDALARDFGHCPGYRPS</sequence>
<gene>
    <name evidence="1" type="ORF">NM208_g13142</name>
</gene>